<gene>
    <name evidence="3" type="primary">pilV</name>
    <name evidence="3" type="ORF">ACEUDJ_09795</name>
</gene>
<dbReference type="InterPro" id="IPR054402">
    <property type="entry name" value="Tt1218-like_dom"/>
</dbReference>
<keyword evidence="4" id="KW-1185">Reference proteome</keyword>
<evidence type="ECO:0000259" key="2">
    <source>
        <dbReference type="Pfam" id="PF22150"/>
    </source>
</evidence>
<comment type="caution">
    <text evidence="3">The sequence shown here is derived from an EMBL/GenBank/DDBJ whole genome shotgun (WGS) entry which is preliminary data.</text>
</comment>
<keyword evidence="1" id="KW-0472">Membrane</keyword>
<dbReference type="RefSeq" id="WP_408789994.1">
    <property type="nucleotide sequence ID" value="NZ_JBGXBU010000003.1"/>
</dbReference>
<dbReference type="GeneID" id="97220564"/>
<feature type="domain" description="Type IV pilin Tt1218-like" evidence="2">
    <location>
        <begin position="37"/>
        <end position="112"/>
    </location>
</feature>
<dbReference type="Pfam" id="PF22150">
    <property type="entry name" value="Tt1218-like"/>
    <property type="match status" value="1"/>
</dbReference>
<reference evidence="3 4" key="1">
    <citation type="submission" date="2024-09" db="EMBL/GenBank/DDBJ databases">
        <title>Aeromonas strains Genome sequencing and assembly.</title>
        <authorList>
            <person name="Hu X."/>
            <person name="Tang B."/>
        </authorList>
    </citation>
    <scope>NUCLEOTIDE SEQUENCE [LARGE SCALE GENOMIC DNA]</scope>
    <source>
        <strain evidence="3 4">NB23SCDHY001</strain>
    </source>
</reference>
<dbReference type="InterPro" id="IPR012902">
    <property type="entry name" value="N_methyl_site"/>
</dbReference>
<evidence type="ECO:0000256" key="1">
    <source>
        <dbReference type="SAM" id="Phobius"/>
    </source>
</evidence>
<sequence length="191" mass="20101">MLTTTVQAGRQGEQGFSLLEVMIAAVVLSFGLMGLVAMQATAKFSSYESRQRTIASWLANDLVERVRINQDSWSTQSITLVSGNSNLTLPGCASADGTMAACSRSDLRNLDLFYWQQSLLGAAVSGASSSLQAPVGCVIRGANNSLTVGIFWRGKASLSDGAAAVAGVRDTCGVGNVADNQRRQFVLTTTL</sequence>
<dbReference type="Pfam" id="PF07963">
    <property type="entry name" value="N_methyl"/>
    <property type="match status" value="1"/>
</dbReference>
<dbReference type="NCBIfam" id="TIGR02532">
    <property type="entry name" value="IV_pilin_GFxxxE"/>
    <property type="match status" value="1"/>
</dbReference>
<proteinExistence type="predicted"/>
<accession>A0ABW9GPR7</accession>
<keyword evidence="1" id="KW-0812">Transmembrane</keyword>
<keyword evidence="1" id="KW-1133">Transmembrane helix</keyword>
<organism evidence="3 4">
    <name type="scientific">Aeromonas bivalvium</name>
    <dbReference type="NCBI Taxonomy" id="440079"/>
    <lineage>
        <taxon>Bacteria</taxon>
        <taxon>Pseudomonadati</taxon>
        <taxon>Pseudomonadota</taxon>
        <taxon>Gammaproteobacteria</taxon>
        <taxon>Aeromonadales</taxon>
        <taxon>Aeromonadaceae</taxon>
        <taxon>Aeromonas</taxon>
    </lineage>
</organism>
<evidence type="ECO:0000313" key="3">
    <source>
        <dbReference type="EMBL" id="MFM4893149.1"/>
    </source>
</evidence>
<protein>
    <submittedName>
        <fullName evidence="3">Type IV pilus modification protein PilV</fullName>
    </submittedName>
</protein>
<dbReference type="Proteomes" id="UP001630969">
    <property type="component" value="Unassembled WGS sequence"/>
</dbReference>
<dbReference type="EMBL" id="JBGXBU010000003">
    <property type="protein sequence ID" value="MFM4893149.1"/>
    <property type="molecule type" value="Genomic_DNA"/>
</dbReference>
<name>A0ABW9GPR7_9GAMM</name>
<evidence type="ECO:0000313" key="4">
    <source>
        <dbReference type="Proteomes" id="UP001630969"/>
    </source>
</evidence>
<dbReference type="NCBIfam" id="TIGR02523">
    <property type="entry name" value="type_IV_pilV"/>
    <property type="match status" value="1"/>
</dbReference>
<feature type="transmembrane region" description="Helical" evidence="1">
    <location>
        <begin position="21"/>
        <end position="42"/>
    </location>
</feature>
<dbReference type="InterPro" id="IPR013362">
    <property type="entry name" value="Pilus_4_PilV"/>
</dbReference>